<organism evidence="1 2">
    <name type="scientific">Dillenia turbinata</name>
    <dbReference type="NCBI Taxonomy" id="194707"/>
    <lineage>
        <taxon>Eukaryota</taxon>
        <taxon>Viridiplantae</taxon>
        <taxon>Streptophyta</taxon>
        <taxon>Embryophyta</taxon>
        <taxon>Tracheophyta</taxon>
        <taxon>Spermatophyta</taxon>
        <taxon>Magnoliopsida</taxon>
        <taxon>eudicotyledons</taxon>
        <taxon>Gunneridae</taxon>
        <taxon>Pentapetalae</taxon>
        <taxon>Dilleniales</taxon>
        <taxon>Dilleniaceae</taxon>
        <taxon>Dillenia</taxon>
    </lineage>
</organism>
<dbReference type="PANTHER" id="PTHR17695">
    <property type="entry name" value="SMALL SUBUNIT PROCESSOME COMPONENT 20 HOMOLOG"/>
    <property type="match status" value="1"/>
</dbReference>
<accession>A0AAN8W1X9</accession>
<dbReference type="Proteomes" id="UP001370490">
    <property type="component" value="Unassembled WGS sequence"/>
</dbReference>
<evidence type="ECO:0000313" key="2">
    <source>
        <dbReference type="Proteomes" id="UP001370490"/>
    </source>
</evidence>
<dbReference type="GO" id="GO:0030686">
    <property type="term" value="C:90S preribosome"/>
    <property type="evidence" value="ECO:0007669"/>
    <property type="project" value="TreeGrafter"/>
</dbReference>
<comment type="caution">
    <text evidence="1">The sequence shown here is derived from an EMBL/GenBank/DDBJ whole genome shotgun (WGS) entry which is preliminary data.</text>
</comment>
<reference evidence="1 2" key="1">
    <citation type="submission" date="2023-12" db="EMBL/GenBank/DDBJ databases">
        <title>A high-quality genome assembly for Dillenia turbinata (Dilleniales).</title>
        <authorList>
            <person name="Chanderbali A."/>
        </authorList>
    </citation>
    <scope>NUCLEOTIDE SEQUENCE [LARGE SCALE GENOMIC DNA]</scope>
    <source>
        <strain evidence="1">LSX21</strain>
        <tissue evidence="1">Leaf</tissue>
    </source>
</reference>
<proteinExistence type="predicted"/>
<gene>
    <name evidence="1" type="ORF">RJ641_027186</name>
</gene>
<evidence type="ECO:0000313" key="1">
    <source>
        <dbReference type="EMBL" id="KAK6941809.1"/>
    </source>
</evidence>
<dbReference type="InterPro" id="IPR052575">
    <property type="entry name" value="SSU_processome_comp_20"/>
</dbReference>
<dbReference type="AlphaFoldDB" id="A0AAN8W1X9"/>
<dbReference type="EMBL" id="JBAMMX010000004">
    <property type="protein sequence ID" value="KAK6941809.1"/>
    <property type="molecule type" value="Genomic_DNA"/>
</dbReference>
<dbReference type="GO" id="GO:0032040">
    <property type="term" value="C:small-subunit processome"/>
    <property type="evidence" value="ECO:0007669"/>
    <property type="project" value="TreeGrafter"/>
</dbReference>
<name>A0AAN8W1X9_9MAGN</name>
<keyword evidence="2" id="KW-1185">Reference proteome</keyword>
<dbReference type="PANTHER" id="PTHR17695:SF11">
    <property type="entry name" value="SMALL SUBUNIT PROCESSOME COMPONENT 20 HOMOLOG"/>
    <property type="match status" value="1"/>
</dbReference>
<sequence>MEFQSYLIQEIKEEACLQLIPLGCLNWEDSDTNGECSDENNFGYFKDIFSSQIKDDCQPYAVEMLLPLYKVCEGFARKIVSDDIKQLAQEVRASMENTMGKRTSYKSIIKQEKFWRRRGIRGNKKKKSWPSLIRVLH</sequence>
<protein>
    <submittedName>
        <fullName evidence="1">Uncharacterized protein</fullName>
    </submittedName>
</protein>